<evidence type="ECO:0000256" key="2">
    <source>
        <dbReference type="ARBA" id="ARBA00022525"/>
    </source>
</evidence>
<dbReference type="Gene3D" id="2.60.40.10">
    <property type="entry name" value="Immunoglobulins"/>
    <property type="match status" value="3"/>
</dbReference>
<dbReference type="EMBL" id="SODD01000058">
    <property type="protein sequence ID" value="TDW09824.1"/>
    <property type="molecule type" value="Genomic_DNA"/>
</dbReference>
<feature type="domain" description="Streptococcal pilin isopeptide linkage" evidence="6">
    <location>
        <begin position="2067"/>
        <end position="2187"/>
    </location>
</feature>
<feature type="domain" description="Streptococcal pilin isopeptide linkage" evidence="6">
    <location>
        <begin position="915"/>
        <end position="1035"/>
    </location>
</feature>
<keyword evidence="4" id="KW-0472">Membrane</keyword>
<feature type="domain" description="Streptococcal pilin isopeptide linkage" evidence="6">
    <location>
        <begin position="1044"/>
        <end position="1163"/>
    </location>
</feature>
<dbReference type="InterPro" id="IPR041033">
    <property type="entry name" value="SpaA_PFL_dom_1"/>
</dbReference>
<dbReference type="RefSeq" id="WP_134171299.1">
    <property type="nucleotide sequence ID" value="NZ_SODD01000058.1"/>
</dbReference>
<keyword evidence="4" id="KW-1133">Transmembrane helix</keyword>
<protein>
    <submittedName>
        <fullName evidence="8">Pilin isopeptide linkage protein</fullName>
    </submittedName>
</protein>
<feature type="domain" description="SpaA-like prealbumin fold" evidence="7">
    <location>
        <begin position="783"/>
        <end position="892"/>
    </location>
</feature>
<feature type="domain" description="Streptococcal pilin isopeptide linkage" evidence="6">
    <location>
        <begin position="1939"/>
        <end position="2059"/>
    </location>
</feature>
<dbReference type="Pfam" id="PF12892">
    <property type="entry name" value="FctA"/>
    <property type="match status" value="12"/>
</dbReference>
<feature type="domain" description="Streptococcal pilin isopeptide linkage" evidence="6">
    <location>
        <begin position="2323"/>
        <end position="2443"/>
    </location>
</feature>
<feature type="domain" description="Streptococcal pilin isopeptide linkage" evidence="6">
    <location>
        <begin position="1299"/>
        <end position="1419"/>
    </location>
</feature>
<dbReference type="PANTHER" id="PTHR36108">
    <property type="entry name" value="COLOSSIN-B-RELATED"/>
    <property type="match status" value="1"/>
</dbReference>
<dbReference type="InterPro" id="IPR038174">
    <property type="entry name" value="Strep_pil_link_sf"/>
</dbReference>
<comment type="similarity">
    <text evidence="1">Belongs to the serine-aspartate repeat-containing protein (SDr) family.</text>
</comment>
<keyword evidence="4" id="KW-0812">Transmembrane</keyword>
<dbReference type="Gene3D" id="2.60.40.3050">
    <property type="match status" value="12"/>
</dbReference>
<dbReference type="Proteomes" id="UP000294743">
    <property type="component" value="Unassembled WGS sequence"/>
</dbReference>
<feature type="domain" description="Streptococcal pilin isopeptide linkage" evidence="6">
    <location>
        <begin position="1811"/>
        <end position="1931"/>
    </location>
</feature>
<evidence type="ECO:0000256" key="3">
    <source>
        <dbReference type="ARBA" id="ARBA00022729"/>
    </source>
</evidence>
<keyword evidence="3 5" id="KW-0732">Signal</keyword>
<feature type="domain" description="Streptococcal pilin isopeptide linkage" evidence="6">
    <location>
        <begin position="1171"/>
        <end position="1290"/>
    </location>
</feature>
<comment type="caution">
    <text evidence="8">The sequence shown here is derived from an EMBL/GenBank/DDBJ whole genome shotgun (WGS) entry which is preliminary data.</text>
</comment>
<feature type="chain" id="PRO_5039276490" evidence="5">
    <location>
        <begin position="26"/>
        <end position="2589"/>
    </location>
</feature>
<feature type="domain" description="SpaA-like prealbumin fold" evidence="7">
    <location>
        <begin position="2449"/>
        <end position="2533"/>
    </location>
</feature>
<dbReference type="InterPro" id="IPR022464">
    <property type="entry name" value="Strep_pil_isopept_link"/>
</dbReference>
<keyword evidence="9" id="KW-1185">Reference proteome</keyword>
<dbReference type="OrthoDB" id="1758300at2"/>
<dbReference type="SUPFAM" id="SSF49478">
    <property type="entry name" value="Cna protein B-type domain"/>
    <property type="match status" value="1"/>
</dbReference>
<evidence type="ECO:0000313" key="8">
    <source>
        <dbReference type="EMBL" id="TDW09824.1"/>
    </source>
</evidence>
<evidence type="ECO:0000256" key="1">
    <source>
        <dbReference type="ARBA" id="ARBA00007257"/>
    </source>
</evidence>
<organism evidence="8 9">
    <name type="scientific">Breznakia blatticola</name>
    <dbReference type="NCBI Taxonomy" id="1754012"/>
    <lineage>
        <taxon>Bacteria</taxon>
        <taxon>Bacillati</taxon>
        <taxon>Bacillota</taxon>
        <taxon>Erysipelotrichia</taxon>
        <taxon>Erysipelotrichales</taxon>
        <taxon>Erysipelotrichaceae</taxon>
        <taxon>Breznakia</taxon>
    </lineage>
</organism>
<evidence type="ECO:0000256" key="4">
    <source>
        <dbReference type="SAM" id="Phobius"/>
    </source>
</evidence>
<evidence type="ECO:0000259" key="6">
    <source>
        <dbReference type="Pfam" id="PF12892"/>
    </source>
</evidence>
<feature type="transmembrane region" description="Helical" evidence="4">
    <location>
        <begin position="2563"/>
        <end position="2583"/>
    </location>
</feature>
<sequence>MKKLSKLCLAFTLLIATYFTGSEYANVLAKETEWISQINITHDDESELFKKDEMVGVDLSWDLTNDEDTLSEKRLYFPEELQLVDALQAALTNTNGVEVGTAVVDVTNQKIVFNIKQSAVDENAVLKGNLRVNAKVNTDKDANLVFKDHNDTTYTKTLALQQAITPYFNNSPGTDVTNDFIIKELILEMATYDGAVKHEVYHEVNGSKTGSSKLEWATFGNPAIYYQMDWGIKDSNAKGYEAGDYIKFELLTLSASEALVNSLDFGEKDLIDPNLNRKLAVGTVEKVKNSDGTYTLFYVITFDPEPDVDLPTLTDMQGNMKGDARFSGGKKGDKVVIDRNGETFAEIDWIDRPDSTNPGVIQDGPRPSSKVFTNYQDSTKTIQWNVVISDYASHQFDINTPYDYEPLIFEEYVDFHQTFNAFPEDKWRDNGVSVRIAAPIYLRDSDSNRTFEAFSMNYNVLIGGTDSQKGGMQYIAPAGDTDADMQAVEATVRATNKSWTVVTEPDGYGHQRERMIVNFGSPGKGDNSYLKVSDFTTLADLKTQILTIKADAQLLIDENSTATDDTLIQDKTSAKIKFTLKEWKQLVKACDEALEYYKVDRPALNFKATVTTRVKVTQAETGAIDKVSNGYRVSGGWTENSKNAEALNSWGGTITAKPVNGDVVIYKADSLYGNSTSKDDDSAIHGGLGNAKFKIYRKTDLTTPLTFKYADGKYEYNAGATDTEISSPDGSGRFIITKLAEGDYVLVEVASPDGFYQTQNQSIEFKISSTAITYKLLNNVPRSVELKKVDEKTKDALAGAVFELYKYDSDINNATKVTGFTKTQIAGEDWYFHDSTGTDALEVISSGADKGKLRISRLDAGNYYFKEIVAPSTYAVSNEKYTFTLDENYSNGVTTVDIGDIENKLYTATGDITFAGTKTLTGRNFKAGDTYSFKLYGVVGGFETPLDTKTITPTSGSSETFTFKKLNYTLEDAGKTYTYKIKEEVGSISGVTYATNEYTASYEITDNGDGTLSVTKTSGTDLTTAADVAFTNTYAATGSIAFGGTKTLTGRNFASGDTFTFELYKVTGSGDQIVDTQTINPTSGSSETFTFKTLNYTLADKGQTYTYKIVETGGSIAGVTYDTTVYTADYTITDNGDGTLSVTKASGTDLTSASDVTFTNTYAATGSIAFAGTKTLTGRDFASGDSFTFELYEVTGSGDQIIDTKTITPTSGTSETFTFKTLNYTLADKGQTYTYKIIEKPGTVAGVTYDTTEYTASYTITDNGNGTLSVTKASGTDLTSATAVEFENTYGAVGNIKFAGTKTLTGRNFASGDTFTFELYRVDGSGAQLIDTKTITPTSGSSEAFTFKTINYALADKGNTYTYKIKETIGNISGVTYDTTEYTATYDITDNGNGTLSATKKSGTDLTSASDVTFTNTYAASGNITFAGSKTLTGRDFKAGDTYSFELIGVVGGFETPLDTQTITPTTGSSETFTFKTLNYTLADKGNTYTYKIKETIGNISGVTYDTTEYTANYTITDNGDGTLSVTKTSGTDLTSSTAVTFTNTYAATGSIAFGGTKTLTGRNYQSGDTFSFELYKVTGSGDQLLDTQTINPTSGTSETFTFKTLDYTLADKGQTYTYKIVETSGSVAGVTYDTTVYTANYTITDNGNGTLSVTKASGTDLSSASDVTFTNTYAATGSIAFAGTKTLTGRNFAASDTFSFELYKVTGSGDQIIDTQTINPTSGTSETFTFKTLDYTLVDKGQTYTYKIVEKAGTVAGVTYDTTVYTADYTIADNGDGTLSVTKASGTDLTSAAAVEFENTYGAAGNIKFAGTKTLTGRNFASGDSFTFELYKVDGSGDQLLDTKTINPTSGSSEAFTFKTLNYALEDKGKTYTYKIVEKAETLAGVTYDTTVYTATYDITDNGNGTLSATKKSGTDLTSASDVTFTNTYAATGSIAFAGTKTLTGRNFAASDSFTFELYKVDGSGDQLIDTQTITPTSGSSKTFTFKTLNYTLADKGQTYTYKIVEKAGSIAGITYDTTEYTANYTVADNGDGTLSVTKASGTDLTSAAAVEFENTYAAVGSITFAGSKTLTGRNFTAGDTFTFELYKVDGSGDTLLETKVINPTSGSNEAFTFNALSYSLADKGKTYTYKIVEKAESIAGITYDTTTYTASYEIEDGGDGTVVATRKSGTDLTSSTDVAFENTYAANASIAFSGTKALSGRDFKAGDTFTFELYAKVGGLDVLIDTKTITPTSGSNETFTFKTLNYTLADKDQLRTYKIKEKVENISGITYDTTEYTATYEVTDNGDGTLRLTRKSGTDLTSASDVTFTNTYAANGSVSFAGTKTLTGRNFTATDVFSFDLYKVEGSVETLVDTQTINPTNGSSETFTFKTMNYTLADKGKTYTYKIVEKAGSIDGITYDTTTYTATYEIVDNGDGTLAVQRKTGTDLTHAPSVSFVNAYKAIITKGDVVLHKIDSASKNALEGAEFSLYKADGTLVTEKLVSDANGVISAANLDEGNYYFQETKAPKGYQLNKEKINFEIKANQTTAVSLMFENKKTPDKPVVFRPSTSPNTGDPNNTPYYLFMLLLSGVVISGTSFKFARAKKRK</sequence>
<keyword evidence="2" id="KW-0964">Secreted</keyword>
<feature type="domain" description="Streptococcal pilin isopeptide linkage" evidence="6">
    <location>
        <begin position="2195"/>
        <end position="2315"/>
    </location>
</feature>
<feature type="signal peptide" evidence="5">
    <location>
        <begin position="1"/>
        <end position="25"/>
    </location>
</feature>
<evidence type="ECO:0000313" key="9">
    <source>
        <dbReference type="Proteomes" id="UP000294743"/>
    </source>
</evidence>
<feature type="domain" description="SpaA-like prealbumin fold" evidence="7">
    <location>
        <begin position="681"/>
        <end position="774"/>
    </location>
</feature>
<evidence type="ECO:0000256" key="5">
    <source>
        <dbReference type="SAM" id="SignalP"/>
    </source>
</evidence>
<feature type="domain" description="Streptococcal pilin isopeptide linkage" evidence="6">
    <location>
        <begin position="1556"/>
        <end position="1675"/>
    </location>
</feature>
<gene>
    <name evidence="8" type="ORF">EDD63_1589</name>
</gene>
<dbReference type="InterPro" id="IPR013783">
    <property type="entry name" value="Ig-like_fold"/>
</dbReference>
<evidence type="ECO:0000259" key="7">
    <source>
        <dbReference type="Pfam" id="PF17802"/>
    </source>
</evidence>
<reference evidence="8 9" key="1">
    <citation type="submission" date="2019-03" db="EMBL/GenBank/DDBJ databases">
        <title>Genomic Encyclopedia of Type Strains, Phase IV (KMG-IV): sequencing the most valuable type-strain genomes for metagenomic binning, comparative biology and taxonomic classification.</title>
        <authorList>
            <person name="Goeker M."/>
        </authorList>
    </citation>
    <scope>NUCLEOTIDE SEQUENCE [LARGE SCALE GENOMIC DNA]</scope>
    <source>
        <strain evidence="8 9">DSM 28867</strain>
    </source>
</reference>
<dbReference type="Pfam" id="PF17802">
    <property type="entry name" value="SpaA"/>
    <property type="match status" value="3"/>
</dbReference>
<proteinExistence type="inferred from homology"/>
<name>A0A4R7Z9H5_9FIRM</name>
<dbReference type="NCBIfam" id="TIGR03786">
    <property type="entry name" value="strep_pil_rpt"/>
    <property type="match status" value="12"/>
</dbReference>
<accession>A0A4R7Z9H5</accession>
<feature type="domain" description="Streptococcal pilin isopeptide linkage" evidence="6">
    <location>
        <begin position="1427"/>
        <end position="1547"/>
    </location>
</feature>
<feature type="domain" description="Streptococcal pilin isopeptide linkage" evidence="6">
    <location>
        <begin position="1683"/>
        <end position="1802"/>
    </location>
</feature>
<dbReference type="PANTHER" id="PTHR36108:SF13">
    <property type="entry name" value="COLOSSIN-B-RELATED"/>
    <property type="match status" value="1"/>
</dbReference>